<accession>A0A417Z6A0</accession>
<dbReference type="InterPro" id="IPR013538">
    <property type="entry name" value="ASHA1/2-like_C"/>
</dbReference>
<reference evidence="3 4" key="1">
    <citation type="submission" date="2018-08" db="EMBL/GenBank/DDBJ databases">
        <title>Whole genome sequence analysis of Dermacoccus abyssi bacteria isolated from Deep Mariana trench Micromonospora spp reveals genes involved in the environmental adaptation and production of secondary metabolites.</title>
        <authorList>
            <person name="Abdel-Mageed W.M."/>
            <person name="Lehri B."/>
            <person name="Nouioui I."/>
            <person name="Goodfellow I."/>
            <person name="Jaspars M."/>
            <person name="Karlyshev A."/>
        </authorList>
    </citation>
    <scope>NUCLEOTIDE SEQUENCE [LARGE SCALE GENOMIC DNA]</scope>
    <source>
        <strain evidence="3 4">MT1.1</strain>
    </source>
</reference>
<evidence type="ECO:0000313" key="4">
    <source>
        <dbReference type="Proteomes" id="UP000285376"/>
    </source>
</evidence>
<evidence type="ECO:0000259" key="2">
    <source>
        <dbReference type="Pfam" id="PF08327"/>
    </source>
</evidence>
<organism evidence="3 4">
    <name type="scientific">Dermacoccus abyssi</name>
    <dbReference type="NCBI Taxonomy" id="322596"/>
    <lineage>
        <taxon>Bacteria</taxon>
        <taxon>Bacillati</taxon>
        <taxon>Actinomycetota</taxon>
        <taxon>Actinomycetes</taxon>
        <taxon>Micrococcales</taxon>
        <taxon>Dermacoccaceae</taxon>
        <taxon>Dermacoccus</taxon>
    </lineage>
</organism>
<comment type="similarity">
    <text evidence="1">Belongs to the AHA1 family.</text>
</comment>
<proteinExistence type="inferred from homology"/>
<comment type="caution">
    <text evidence="3">The sequence shown here is derived from an EMBL/GenBank/DDBJ whole genome shotgun (WGS) entry which is preliminary data.</text>
</comment>
<dbReference type="Gene3D" id="3.30.530.20">
    <property type="match status" value="1"/>
</dbReference>
<dbReference type="SUPFAM" id="SSF55961">
    <property type="entry name" value="Bet v1-like"/>
    <property type="match status" value="1"/>
</dbReference>
<dbReference type="EMBL" id="QWLM01000006">
    <property type="protein sequence ID" value="RHW46134.1"/>
    <property type="molecule type" value="Genomic_DNA"/>
</dbReference>
<dbReference type="AlphaFoldDB" id="A0A417Z6A0"/>
<dbReference type="InterPro" id="IPR023393">
    <property type="entry name" value="START-like_dom_sf"/>
</dbReference>
<sequence length="165" mass="19132">MRRGRRFVDPIRLTYDVPVTQSLAFALFVDEFSRWWPREFSRDPLTFESASLGGVAGADVTWTSSDGGVDVWGRIEVLQPGEQVTWWCWWQGEQDAPSHVSVRFSENDWGSRVHFEHDGWREANAAFRAAYEQWPLIMAAYVLHTRRRGFDQDPRIDGEQQRGVA</sequence>
<gene>
    <name evidence="3" type="ORF">D1832_06580</name>
</gene>
<dbReference type="Proteomes" id="UP000285376">
    <property type="component" value="Unassembled WGS sequence"/>
</dbReference>
<protein>
    <recommendedName>
        <fullName evidence="2">Activator of Hsp90 ATPase homologue 1/2-like C-terminal domain-containing protein</fullName>
    </recommendedName>
</protein>
<dbReference type="Pfam" id="PF08327">
    <property type="entry name" value="AHSA1"/>
    <property type="match status" value="1"/>
</dbReference>
<feature type="domain" description="Activator of Hsp90 ATPase homologue 1/2-like C-terminal" evidence="2">
    <location>
        <begin position="24"/>
        <end position="137"/>
    </location>
</feature>
<evidence type="ECO:0000256" key="1">
    <source>
        <dbReference type="ARBA" id="ARBA00006817"/>
    </source>
</evidence>
<name>A0A417Z6A0_9MICO</name>
<evidence type="ECO:0000313" key="3">
    <source>
        <dbReference type="EMBL" id="RHW46134.1"/>
    </source>
</evidence>